<evidence type="ECO:0000313" key="6">
    <source>
        <dbReference type="EMBL" id="CUS44181.1"/>
    </source>
</evidence>
<dbReference type="InterPro" id="IPR005471">
    <property type="entry name" value="Tscrpt_reg_IclR_N"/>
</dbReference>
<dbReference type="GO" id="GO:0003677">
    <property type="term" value="F:DNA binding"/>
    <property type="evidence" value="ECO:0007669"/>
    <property type="project" value="UniProtKB-KW"/>
</dbReference>
<dbReference type="GO" id="GO:0003700">
    <property type="term" value="F:DNA-binding transcription factor activity"/>
    <property type="evidence" value="ECO:0007669"/>
    <property type="project" value="TreeGrafter"/>
</dbReference>
<dbReference type="PROSITE" id="PS51077">
    <property type="entry name" value="HTH_ICLR"/>
    <property type="match status" value="1"/>
</dbReference>
<accession>A0A160TIH1</accession>
<feature type="domain" description="HTH iclR-type" evidence="4">
    <location>
        <begin position="27"/>
        <end position="86"/>
    </location>
</feature>
<dbReference type="EMBL" id="CZQE01000118">
    <property type="protein sequence ID" value="CUS44181.1"/>
    <property type="molecule type" value="Genomic_DNA"/>
</dbReference>
<dbReference type="SUPFAM" id="SSF55781">
    <property type="entry name" value="GAF domain-like"/>
    <property type="match status" value="1"/>
</dbReference>
<dbReference type="PANTHER" id="PTHR30136">
    <property type="entry name" value="HELIX-TURN-HELIX TRANSCRIPTIONAL REGULATOR, ICLR FAMILY"/>
    <property type="match status" value="1"/>
</dbReference>
<dbReference type="InterPro" id="IPR014757">
    <property type="entry name" value="Tscrpt_reg_IclR_C"/>
</dbReference>
<gene>
    <name evidence="6" type="ORF">MGWOODY_Smn3001</name>
</gene>
<evidence type="ECO:0000259" key="5">
    <source>
        <dbReference type="PROSITE" id="PS51078"/>
    </source>
</evidence>
<protein>
    <submittedName>
        <fullName evidence="6">D-galactonate regulator, IclR family</fullName>
    </submittedName>
</protein>
<evidence type="ECO:0000256" key="1">
    <source>
        <dbReference type="ARBA" id="ARBA00023015"/>
    </source>
</evidence>
<keyword evidence="2" id="KW-0238">DNA-binding</keyword>
<dbReference type="SMART" id="SM00346">
    <property type="entry name" value="HTH_ICLR"/>
    <property type="match status" value="1"/>
</dbReference>
<evidence type="ECO:0000256" key="2">
    <source>
        <dbReference type="ARBA" id="ARBA00023125"/>
    </source>
</evidence>
<feature type="domain" description="IclR-ED" evidence="5">
    <location>
        <begin position="87"/>
        <end position="267"/>
    </location>
</feature>
<dbReference type="InterPro" id="IPR036388">
    <property type="entry name" value="WH-like_DNA-bd_sf"/>
</dbReference>
<dbReference type="Pfam" id="PF01614">
    <property type="entry name" value="IclR_C"/>
    <property type="match status" value="1"/>
</dbReference>
<organism evidence="6">
    <name type="scientific">hydrothermal vent metagenome</name>
    <dbReference type="NCBI Taxonomy" id="652676"/>
    <lineage>
        <taxon>unclassified sequences</taxon>
        <taxon>metagenomes</taxon>
        <taxon>ecological metagenomes</taxon>
    </lineage>
</organism>
<keyword evidence="1" id="KW-0805">Transcription regulation</keyword>
<dbReference type="InterPro" id="IPR036390">
    <property type="entry name" value="WH_DNA-bd_sf"/>
</dbReference>
<evidence type="ECO:0000259" key="4">
    <source>
        <dbReference type="PROSITE" id="PS51077"/>
    </source>
</evidence>
<reference evidence="6" key="1">
    <citation type="submission" date="2015-10" db="EMBL/GenBank/DDBJ databases">
        <authorList>
            <person name="Gilbert D.G."/>
        </authorList>
    </citation>
    <scope>NUCLEOTIDE SEQUENCE</scope>
</reference>
<keyword evidence="3" id="KW-0804">Transcription</keyword>
<sequence>MRNAPSNADLAEKAVESAGDAKSQPGSQTLLRGLDVIDAVIDGPITLADLAAKLGLTRSTTHRLATALIDRRYLTFVPRLGYHFGPKLLELGFHAQQQTDLVQVARPHLEDLAAATEDTVHLGVLDSERALYLDKIPGRRRVEISSRVGDRQPLTSTGLGKALLLDDDPRHWSKLFEEDRSAGSPPADYAVWEERMRRYVEVGRAFDLEENEDLIRCVAAPIRGVGGQIVAAISVSSAAQYMADDRMQALSDDVRATAVAISRDLGWSEGAARRPAPRSRR</sequence>
<dbReference type="PROSITE" id="PS51078">
    <property type="entry name" value="ICLR_ED"/>
    <property type="match status" value="1"/>
</dbReference>
<dbReference type="Gene3D" id="1.10.10.10">
    <property type="entry name" value="Winged helix-like DNA-binding domain superfamily/Winged helix DNA-binding domain"/>
    <property type="match status" value="1"/>
</dbReference>
<evidence type="ECO:0000256" key="3">
    <source>
        <dbReference type="ARBA" id="ARBA00023163"/>
    </source>
</evidence>
<dbReference type="GO" id="GO:0045892">
    <property type="term" value="P:negative regulation of DNA-templated transcription"/>
    <property type="evidence" value="ECO:0007669"/>
    <property type="project" value="TreeGrafter"/>
</dbReference>
<dbReference type="InterPro" id="IPR050707">
    <property type="entry name" value="HTH_MetabolicPath_Reg"/>
</dbReference>
<dbReference type="AlphaFoldDB" id="A0A160TIH1"/>
<proteinExistence type="predicted"/>
<dbReference type="Pfam" id="PF09339">
    <property type="entry name" value="HTH_IclR"/>
    <property type="match status" value="1"/>
</dbReference>
<dbReference type="Gene3D" id="3.30.450.40">
    <property type="match status" value="1"/>
</dbReference>
<name>A0A160TIH1_9ZZZZ</name>
<dbReference type="PANTHER" id="PTHR30136:SF35">
    <property type="entry name" value="HTH-TYPE TRANSCRIPTIONAL REGULATOR RV1719"/>
    <property type="match status" value="1"/>
</dbReference>
<dbReference type="InterPro" id="IPR029016">
    <property type="entry name" value="GAF-like_dom_sf"/>
</dbReference>
<dbReference type="SUPFAM" id="SSF46785">
    <property type="entry name" value="Winged helix' DNA-binding domain"/>
    <property type="match status" value="1"/>
</dbReference>